<dbReference type="Proteomes" id="UP000629098">
    <property type="component" value="Unassembled WGS sequence"/>
</dbReference>
<sequence>MITLNKYNNHKGSWNILIDAIAIALTAILLPACADNEQQATTPETTAAQANAPTASTPSADKQNTTASEVSEKTNALIGKLVTVRSQPINRVSDNVFTITDRQVFGGEIIAVVNNTGKPVNLPEPQDARLQITGTVAKFNTNSIQQEYNLDLGQQDLYRDYEGRPAIIARSIALAPVPGEIGENPKTYYNKVIAVPADIARIYSPSAFVLEDNTLLGNNPLLVLITNQLKDKAPIKQGERIVATGTLRQFVIPELERDYNFAFDPQLRKQLEVDYDKKPVLIVEGIYPSALPQSAK</sequence>
<feature type="region of interest" description="Disordered" evidence="1">
    <location>
        <begin position="40"/>
        <end position="71"/>
    </location>
</feature>
<evidence type="ECO:0000313" key="3">
    <source>
        <dbReference type="EMBL" id="MBD2773704.1"/>
    </source>
</evidence>
<gene>
    <name evidence="3" type="ORF">ICL16_16900</name>
</gene>
<protein>
    <submittedName>
        <fullName evidence="3">Uncharacterized protein</fullName>
    </submittedName>
</protein>
<name>A0A8J6XL95_9CYAN</name>
<feature type="transmembrane region" description="Helical" evidence="2">
    <location>
        <begin position="12"/>
        <end position="32"/>
    </location>
</feature>
<comment type="caution">
    <text evidence="3">The sequence shown here is derived from an EMBL/GenBank/DDBJ whole genome shotgun (WGS) entry which is preliminary data.</text>
</comment>
<keyword evidence="4" id="KW-1185">Reference proteome</keyword>
<dbReference type="AlphaFoldDB" id="A0A8J6XL95"/>
<organism evidence="3 4">
    <name type="scientific">Iningainema tapete BLCC-T55</name>
    <dbReference type="NCBI Taxonomy" id="2748662"/>
    <lineage>
        <taxon>Bacteria</taxon>
        <taxon>Bacillati</taxon>
        <taxon>Cyanobacteriota</taxon>
        <taxon>Cyanophyceae</taxon>
        <taxon>Nostocales</taxon>
        <taxon>Scytonemataceae</taxon>
        <taxon>Iningainema tapete</taxon>
    </lineage>
</organism>
<keyword evidence="2" id="KW-1133">Transmembrane helix</keyword>
<feature type="compositionally biased region" description="Low complexity" evidence="1">
    <location>
        <begin position="40"/>
        <end position="60"/>
    </location>
</feature>
<dbReference type="RefSeq" id="WP_190829815.1">
    <property type="nucleotide sequence ID" value="NZ_CAWPPI010000058.1"/>
</dbReference>
<accession>A0A8J6XL95</accession>
<proteinExistence type="predicted"/>
<evidence type="ECO:0000313" key="4">
    <source>
        <dbReference type="Proteomes" id="UP000629098"/>
    </source>
</evidence>
<keyword evidence="2" id="KW-0472">Membrane</keyword>
<reference evidence="3" key="1">
    <citation type="submission" date="2020-09" db="EMBL/GenBank/DDBJ databases">
        <title>Iningainema tapete sp. nov. (Scytonemataceae, Cyanobacteria) from greenhouses in central Florida (USA) produces two types of nodularin with biosynthetic potential for microcystin-LR and anabaenopeptins.</title>
        <authorList>
            <person name="Berthold D.E."/>
            <person name="Lefler F.W."/>
            <person name="Huang I.-S."/>
            <person name="Abdulla H."/>
            <person name="Zimba P.V."/>
            <person name="Laughinghouse H.D. IV."/>
        </authorList>
    </citation>
    <scope>NUCLEOTIDE SEQUENCE</scope>
    <source>
        <strain evidence="3">BLCCT55</strain>
    </source>
</reference>
<evidence type="ECO:0000256" key="2">
    <source>
        <dbReference type="SAM" id="Phobius"/>
    </source>
</evidence>
<keyword evidence="2" id="KW-0812">Transmembrane</keyword>
<dbReference type="EMBL" id="JACXAE010000058">
    <property type="protein sequence ID" value="MBD2773704.1"/>
    <property type="molecule type" value="Genomic_DNA"/>
</dbReference>
<evidence type="ECO:0000256" key="1">
    <source>
        <dbReference type="SAM" id="MobiDB-lite"/>
    </source>
</evidence>